<dbReference type="Gene3D" id="2.60.120.260">
    <property type="entry name" value="Galactose-binding domain-like"/>
    <property type="match status" value="2"/>
</dbReference>
<evidence type="ECO:0000256" key="3">
    <source>
        <dbReference type="ARBA" id="ARBA00023295"/>
    </source>
</evidence>
<reference evidence="7 8" key="1">
    <citation type="journal article" date="2021" name="Nat. Plants">
        <title>The Taxus genome provides insights into paclitaxel biosynthesis.</title>
        <authorList>
            <person name="Xiong X."/>
            <person name="Gou J."/>
            <person name="Liao Q."/>
            <person name="Li Y."/>
            <person name="Zhou Q."/>
            <person name="Bi G."/>
            <person name="Li C."/>
            <person name="Du R."/>
            <person name="Wang X."/>
            <person name="Sun T."/>
            <person name="Guo L."/>
            <person name="Liang H."/>
            <person name="Lu P."/>
            <person name="Wu Y."/>
            <person name="Zhang Z."/>
            <person name="Ro D.K."/>
            <person name="Shang Y."/>
            <person name="Huang S."/>
            <person name="Yan J."/>
        </authorList>
    </citation>
    <scope>NUCLEOTIDE SEQUENCE [LARGE SCALE GENOMIC DNA]</scope>
    <source>
        <strain evidence="7">Ta-2019</strain>
    </source>
</reference>
<keyword evidence="8" id="KW-1185">Reference proteome</keyword>
<dbReference type="SUPFAM" id="SSF49785">
    <property type="entry name" value="Galactose-binding domain-like"/>
    <property type="match status" value="2"/>
</dbReference>
<name>A0AA38F4N9_TAXCH</name>
<dbReference type="PRINTS" id="PR00742">
    <property type="entry name" value="GLHYDRLASE35"/>
</dbReference>
<dbReference type="Pfam" id="PF21467">
    <property type="entry name" value="BetaGal_gal-bd"/>
    <property type="match status" value="1"/>
</dbReference>
<evidence type="ECO:0000256" key="1">
    <source>
        <dbReference type="ARBA" id="ARBA00022729"/>
    </source>
</evidence>
<organism evidence="7 8">
    <name type="scientific">Taxus chinensis</name>
    <name type="common">Chinese yew</name>
    <name type="synonym">Taxus wallichiana var. chinensis</name>
    <dbReference type="NCBI Taxonomy" id="29808"/>
    <lineage>
        <taxon>Eukaryota</taxon>
        <taxon>Viridiplantae</taxon>
        <taxon>Streptophyta</taxon>
        <taxon>Embryophyta</taxon>
        <taxon>Tracheophyta</taxon>
        <taxon>Spermatophyta</taxon>
        <taxon>Pinopsida</taxon>
        <taxon>Pinidae</taxon>
        <taxon>Conifers II</taxon>
        <taxon>Cupressales</taxon>
        <taxon>Taxaceae</taxon>
        <taxon>Taxus</taxon>
    </lineage>
</organism>
<protein>
    <recommendedName>
        <fullName evidence="9">Beta-galactosidase</fullName>
    </recommendedName>
</protein>
<evidence type="ECO:0000313" key="8">
    <source>
        <dbReference type="Proteomes" id="UP000824469"/>
    </source>
</evidence>
<dbReference type="InterPro" id="IPR001944">
    <property type="entry name" value="Glycoside_Hdrlase_35"/>
</dbReference>
<feature type="domain" description="Beta-galactosidase galactose-binding" evidence="6">
    <location>
        <begin position="512"/>
        <end position="600"/>
    </location>
</feature>
<feature type="non-terminal residue" evidence="7">
    <location>
        <position position="619"/>
    </location>
</feature>
<feature type="compositionally biased region" description="Basic and acidic residues" evidence="4">
    <location>
        <begin position="1"/>
        <end position="20"/>
    </location>
</feature>
<evidence type="ECO:0008006" key="9">
    <source>
        <dbReference type="Google" id="ProtNLM"/>
    </source>
</evidence>
<feature type="region of interest" description="Disordered" evidence="4">
    <location>
        <begin position="1"/>
        <end position="33"/>
    </location>
</feature>
<evidence type="ECO:0000256" key="4">
    <source>
        <dbReference type="SAM" id="MobiDB-lite"/>
    </source>
</evidence>
<dbReference type="GO" id="GO:0005975">
    <property type="term" value="P:carbohydrate metabolic process"/>
    <property type="evidence" value="ECO:0007669"/>
    <property type="project" value="InterPro"/>
</dbReference>
<evidence type="ECO:0000313" key="7">
    <source>
        <dbReference type="EMBL" id="KAH9288850.1"/>
    </source>
</evidence>
<sequence>MHVLEKNCKSFKDKREDKAKATPVSKIPDTTDPRSSLVRIKAKRINVSKTPNPAASSHFQIQQLPDPVLNPLHAEYEKGQDCSFLLSSSFSYFLRQRTSPYKLVYGREATLPSTLELNSLALAQQLEFEGTDQREIRMVELVKLEESKNSTMTKIEQHQQATKKWFDRKARPQNFKVGDLVLKWDADRAKPGHHSKRRTCFPLRLPLFSSERPSLAPFFAPFYARSPSDMLECATSNQSKRANRAPNPHNKLAHLYYMESGSCGAAFLANINDTYDFNVTFNGNTYSLPAWSVSILLDCSNVVFNTAKVTTQTTSVQSNLVEKTYATIRQNWKWYNEDIGIWGSDSFTTNGLMEQIYITADSSDYLWYTISIEVTDAELPNSTLPILHVESLGHALHIFVNKDFAGTGFGNNEYSNITLEKPIILKPGRNTLDLLSMTVGLENFGAFYDTIGAGVTGPIHLKGLKSGIQDLSMQEWTYQIGLKGEKIGLYLGNDTNNTIWNTGSNLPINQSMIWYKVEFEAPHGNDPVALDLVSMSKGQAWVNGHGIGRYWPAFLSPKDGCNSSCDYRGNYDEHKCVKNCGQPSQQLYHVPRSWIRSTGNVLVLFEEIGGDPTKITFLT</sequence>
<dbReference type="Proteomes" id="UP000824469">
    <property type="component" value="Unassembled WGS sequence"/>
</dbReference>
<accession>A0AA38F4N9</accession>
<keyword evidence="3" id="KW-0326">Glycosidase</keyword>
<keyword evidence="1" id="KW-0732">Signal</keyword>
<dbReference type="EMBL" id="JAHRHJ020003813">
    <property type="protein sequence ID" value="KAH9288850.1"/>
    <property type="molecule type" value="Genomic_DNA"/>
</dbReference>
<dbReference type="GO" id="GO:0004553">
    <property type="term" value="F:hydrolase activity, hydrolyzing O-glycosyl compounds"/>
    <property type="evidence" value="ECO:0007669"/>
    <property type="project" value="InterPro"/>
</dbReference>
<dbReference type="AlphaFoldDB" id="A0AA38F4N9"/>
<keyword evidence="2" id="KW-0378">Hydrolase</keyword>
<dbReference type="FunFam" id="2.60.120.260:FF:000076">
    <property type="entry name" value="Beta-galactosidase"/>
    <property type="match status" value="1"/>
</dbReference>
<feature type="domain" description="Beta-galactosidase beta-sandwich" evidence="5">
    <location>
        <begin position="253"/>
        <end position="309"/>
    </location>
</feature>
<dbReference type="InterPro" id="IPR008979">
    <property type="entry name" value="Galactose-bd-like_sf"/>
</dbReference>
<dbReference type="InterPro" id="IPR048913">
    <property type="entry name" value="BetaGal_gal-bd"/>
</dbReference>
<evidence type="ECO:0000259" key="6">
    <source>
        <dbReference type="Pfam" id="PF21467"/>
    </source>
</evidence>
<proteinExistence type="predicted"/>
<comment type="caution">
    <text evidence="7">The sequence shown here is derived from an EMBL/GenBank/DDBJ whole genome shotgun (WGS) entry which is preliminary data.</text>
</comment>
<evidence type="ECO:0000259" key="5">
    <source>
        <dbReference type="Pfam" id="PF17834"/>
    </source>
</evidence>
<dbReference type="Pfam" id="PF17834">
    <property type="entry name" value="GHD"/>
    <property type="match status" value="1"/>
</dbReference>
<dbReference type="PANTHER" id="PTHR23421">
    <property type="entry name" value="BETA-GALACTOSIDASE RELATED"/>
    <property type="match status" value="1"/>
</dbReference>
<evidence type="ECO:0000256" key="2">
    <source>
        <dbReference type="ARBA" id="ARBA00022801"/>
    </source>
</evidence>
<gene>
    <name evidence="7" type="ORF">KI387_032967</name>
</gene>
<dbReference type="InterPro" id="IPR041392">
    <property type="entry name" value="GHD"/>
</dbReference>